<evidence type="ECO:0000256" key="4">
    <source>
        <dbReference type="SAM" id="MobiDB-lite"/>
    </source>
</evidence>
<accession>A0A433Q6J6</accession>
<reference evidence="6 7" key="1">
    <citation type="journal article" date="2018" name="New Phytol.">
        <title>Phylogenomics of Endogonaceae and evolution of mycorrhizas within Mucoromycota.</title>
        <authorList>
            <person name="Chang Y."/>
            <person name="Desiro A."/>
            <person name="Na H."/>
            <person name="Sandor L."/>
            <person name="Lipzen A."/>
            <person name="Clum A."/>
            <person name="Barry K."/>
            <person name="Grigoriev I.V."/>
            <person name="Martin F.M."/>
            <person name="Stajich J.E."/>
            <person name="Smith M.E."/>
            <person name="Bonito G."/>
            <person name="Spatafora J.W."/>
        </authorList>
    </citation>
    <scope>NUCLEOTIDE SEQUENCE [LARGE SCALE GENOMIC DNA]</scope>
    <source>
        <strain evidence="6 7">AD002</strain>
    </source>
</reference>
<dbReference type="EMBL" id="RBNJ01013066">
    <property type="protein sequence ID" value="RUS25408.1"/>
    <property type="molecule type" value="Genomic_DNA"/>
</dbReference>
<feature type="region of interest" description="Disordered" evidence="4">
    <location>
        <begin position="37"/>
        <end position="84"/>
    </location>
</feature>
<name>A0A433Q6J6_9FUNG</name>
<protein>
    <recommendedName>
        <fullName evidence="5">DNA endonuclease activator Ctp1 C-terminal domain-containing protein</fullName>
    </recommendedName>
</protein>
<dbReference type="AlphaFoldDB" id="A0A433Q6J6"/>
<evidence type="ECO:0000313" key="6">
    <source>
        <dbReference type="EMBL" id="RUS25408.1"/>
    </source>
</evidence>
<proteinExistence type="predicted"/>
<dbReference type="InterPro" id="IPR013882">
    <property type="entry name" value="Ctp1_C"/>
</dbReference>
<feature type="domain" description="DNA endonuclease activator Ctp1 C-terminal" evidence="5">
    <location>
        <begin position="5"/>
        <end position="28"/>
    </location>
</feature>
<keyword evidence="7" id="KW-1185">Reference proteome</keyword>
<keyword evidence="2" id="KW-0227">DNA damage</keyword>
<sequence length="84" mass="9611">MLDLVSKHQRRHTLPKELSGFWDVDFPTVADIAKQQAEGRYINREKRKRERSSSPGIGPSQHRRTSPKRQRSGSPTLSPLSDSE</sequence>
<feature type="compositionally biased region" description="Polar residues" evidence="4">
    <location>
        <begin position="72"/>
        <end position="84"/>
    </location>
</feature>
<comment type="caution">
    <text evidence="6">The sequence shown here is derived from an EMBL/GenBank/DDBJ whole genome shotgun (WGS) entry which is preliminary data.</text>
</comment>
<organism evidence="6 7">
    <name type="scientific">Jimgerdemannia flammicorona</name>
    <dbReference type="NCBI Taxonomy" id="994334"/>
    <lineage>
        <taxon>Eukaryota</taxon>
        <taxon>Fungi</taxon>
        <taxon>Fungi incertae sedis</taxon>
        <taxon>Mucoromycota</taxon>
        <taxon>Mucoromycotina</taxon>
        <taxon>Endogonomycetes</taxon>
        <taxon>Endogonales</taxon>
        <taxon>Endogonaceae</taxon>
        <taxon>Jimgerdemannia</taxon>
    </lineage>
</organism>
<gene>
    <name evidence="6" type="ORF">BC938DRAFT_472222</name>
</gene>
<evidence type="ECO:0000256" key="2">
    <source>
        <dbReference type="ARBA" id="ARBA00022763"/>
    </source>
</evidence>
<evidence type="ECO:0000313" key="7">
    <source>
        <dbReference type="Proteomes" id="UP000274822"/>
    </source>
</evidence>
<comment type="subcellular location">
    <subcellularLocation>
        <location evidence="1">Nucleus</location>
    </subcellularLocation>
</comment>
<evidence type="ECO:0000259" key="5">
    <source>
        <dbReference type="Pfam" id="PF08573"/>
    </source>
</evidence>
<evidence type="ECO:0000256" key="3">
    <source>
        <dbReference type="ARBA" id="ARBA00023242"/>
    </source>
</evidence>
<dbReference type="Proteomes" id="UP000274822">
    <property type="component" value="Unassembled WGS sequence"/>
</dbReference>
<feature type="compositionally biased region" description="Basic residues" evidence="4">
    <location>
        <begin position="61"/>
        <end position="71"/>
    </location>
</feature>
<evidence type="ECO:0000256" key="1">
    <source>
        <dbReference type="ARBA" id="ARBA00004123"/>
    </source>
</evidence>
<dbReference type="GO" id="GO:0006281">
    <property type="term" value="P:DNA repair"/>
    <property type="evidence" value="ECO:0007669"/>
    <property type="project" value="InterPro"/>
</dbReference>
<keyword evidence="3" id="KW-0539">Nucleus</keyword>
<dbReference type="Pfam" id="PF08573">
    <property type="entry name" value="SAE2"/>
    <property type="match status" value="1"/>
</dbReference>
<dbReference type="GO" id="GO:0005634">
    <property type="term" value="C:nucleus"/>
    <property type="evidence" value="ECO:0007669"/>
    <property type="project" value="UniProtKB-SubCell"/>
</dbReference>